<dbReference type="AlphaFoldDB" id="A0A2G5CAD7"/>
<dbReference type="OrthoDB" id="1934555at2759"/>
<dbReference type="Proteomes" id="UP000230069">
    <property type="component" value="Unassembled WGS sequence"/>
</dbReference>
<protein>
    <submittedName>
        <fullName evidence="2">Uncharacterized protein</fullName>
    </submittedName>
</protein>
<dbReference type="InParanoid" id="A0A2G5CAD7"/>
<reference evidence="2 3" key="1">
    <citation type="submission" date="2017-09" db="EMBL/GenBank/DDBJ databases">
        <title>WGS assembly of Aquilegia coerulea Goldsmith.</title>
        <authorList>
            <person name="Hodges S."/>
            <person name="Kramer E."/>
            <person name="Nordborg M."/>
            <person name="Tomkins J."/>
            <person name="Borevitz J."/>
            <person name="Derieg N."/>
            <person name="Yan J."/>
            <person name="Mihaltcheva S."/>
            <person name="Hayes R.D."/>
            <person name="Rokhsar D."/>
        </authorList>
    </citation>
    <scope>NUCLEOTIDE SEQUENCE [LARGE SCALE GENOMIC DNA]</scope>
    <source>
        <strain evidence="3">cv. Goldsmith</strain>
    </source>
</reference>
<accession>A0A2G5CAD7</accession>
<proteinExistence type="predicted"/>
<dbReference type="PANTHER" id="PTHR34371:SF6">
    <property type="entry name" value="MEMBRANE-ASSOCIATED KINASE REGULATOR 6"/>
    <property type="match status" value="1"/>
</dbReference>
<evidence type="ECO:0000313" key="3">
    <source>
        <dbReference type="Proteomes" id="UP000230069"/>
    </source>
</evidence>
<organism evidence="2 3">
    <name type="scientific">Aquilegia coerulea</name>
    <name type="common">Rocky mountain columbine</name>
    <dbReference type="NCBI Taxonomy" id="218851"/>
    <lineage>
        <taxon>Eukaryota</taxon>
        <taxon>Viridiplantae</taxon>
        <taxon>Streptophyta</taxon>
        <taxon>Embryophyta</taxon>
        <taxon>Tracheophyta</taxon>
        <taxon>Spermatophyta</taxon>
        <taxon>Magnoliopsida</taxon>
        <taxon>Ranunculales</taxon>
        <taxon>Ranunculaceae</taxon>
        <taxon>Thalictroideae</taxon>
        <taxon>Aquilegia</taxon>
    </lineage>
</organism>
<dbReference type="EMBL" id="KZ305089">
    <property type="protein sequence ID" value="PIA28220.1"/>
    <property type="molecule type" value="Genomic_DNA"/>
</dbReference>
<evidence type="ECO:0000313" key="2">
    <source>
        <dbReference type="EMBL" id="PIA28220.1"/>
    </source>
</evidence>
<name>A0A2G5CAD7_AQUCA</name>
<evidence type="ECO:0000256" key="1">
    <source>
        <dbReference type="SAM" id="MobiDB-lite"/>
    </source>
</evidence>
<dbReference type="FunCoup" id="A0A2G5CAD7">
    <property type="interactions" value="34"/>
</dbReference>
<feature type="compositionally biased region" description="Low complexity" evidence="1">
    <location>
        <begin position="9"/>
        <end position="24"/>
    </location>
</feature>
<gene>
    <name evidence="2" type="ORF">AQUCO_07200100v1</name>
</gene>
<feature type="region of interest" description="Disordered" evidence="1">
    <location>
        <begin position="1"/>
        <end position="40"/>
    </location>
</feature>
<keyword evidence="3" id="KW-1185">Reference proteome</keyword>
<dbReference type="PANTHER" id="PTHR34371">
    <property type="entry name" value="OS01G0551000 PROTEIN"/>
    <property type="match status" value="1"/>
</dbReference>
<sequence>MGSEAILEPTSSSTTPKLSLFSLPNHQQVPEPPGMLTPPLQKQASIPFLWEEAPGKPRFPTSSSSTTTTNKSLARCLELPPRLILSEVKMTEIPSPTTVFDGPYVRRSASHSTVFARERLTSFEDIGSISKRSGYFGSWGKKSSMRNTRVCEDSCGISSCSSSFRGSTGGDSDIDTTKVKITRIRRTGSFFRLSSSRPPRHTHHILASICGTIKQVVPFPWRSRKIKKESISI</sequence>